<dbReference type="OrthoDB" id="9767568at2"/>
<dbReference type="InterPro" id="IPR026046">
    <property type="entry name" value="UBIAD1"/>
</dbReference>
<dbReference type="GO" id="GO:0004659">
    <property type="term" value="F:prenyltransferase activity"/>
    <property type="evidence" value="ECO:0007669"/>
    <property type="project" value="InterPro"/>
</dbReference>
<evidence type="ECO:0000256" key="7">
    <source>
        <dbReference type="ARBA" id="ARBA00022989"/>
    </source>
</evidence>
<gene>
    <name evidence="10" type="ORF">HPTL_0216</name>
</gene>
<feature type="transmembrane region" description="Helical" evidence="9">
    <location>
        <begin position="288"/>
        <end position="310"/>
    </location>
</feature>
<dbReference type="PIRSF" id="PIRSF005355">
    <property type="entry name" value="UBIAD1"/>
    <property type="match status" value="1"/>
</dbReference>
<feature type="transmembrane region" description="Helical" evidence="9">
    <location>
        <begin position="331"/>
        <end position="351"/>
    </location>
</feature>
<evidence type="ECO:0000256" key="8">
    <source>
        <dbReference type="ARBA" id="ARBA00023136"/>
    </source>
</evidence>
<evidence type="ECO:0000256" key="2">
    <source>
        <dbReference type="ARBA" id="ARBA00004863"/>
    </source>
</evidence>
<feature type="transmembrane region" description="Helical" evidence="9">
    <location>
        <begin position="217"/>
        <end position="239"/>
    </location>
</feature>
<dbReference type="PANTHER" id="PTHR13929">
    <property type="entry name" value="1,4-DIHYDROXY-2-NAPHTHOATE OCTAPRENYLTRANSFERASE"/>
    <property type="match status" value="1"/>
</dbReference>
<evidence type="ECO:0000256" key="6">
    <source>
        <dbReference type="ARBA" id="ARBA00022692"/>
    </source>
</evidence>
<evidence type="ECO:0000313" key="11">
    <source>
        <dbReference type="Proteomes" id="UP000262004"/>
    </source>
</evidence>
<dbReference type="UniPathway" id="UPA00079"/>
<dbReference type="PANTHER" id="PTHR13929:SF0">
    <property type="entry name" value="UBIA PRENYLTRANSFERASE DOMAIN-CONTAINING PROTEIN 1"/>
    <property type="match status" value="1"/>
</dbReference>
<dbReference type="Gene3D" id="1.10.357.140">
    <property type="entry name" value="UbiA prenyltransferase"/>
    <property type="match status" value="1"/>
</dbReference>
<dbReference type="Pfam" id="PF01040">
    <property type="entry name" value="UbiA"/>
    <property type="match status" value="1"/>
</dbReference>
<dbReference type="KEGG" id="htl:HPTL_0216"/>
<comment type="subcellular location">
    <subcellularLocation>
        <location evidence="1">Membrane</location>
        <topology evidence="1">Multi-pass membrane protein</topology>
    </subcellularLocation>
</comment>
<protein>
    <submittedName>
        <fullName evidence="10">Predicted 1,4-dihydroxy-2-naphthoate octaprenyltransferase</fullName>
    </submittedName>
</protein>
<comment type="pathway">
    <text evidence="2">Quinol/quinone metabolism; menaquinone biosynthesis.</text>
</comment>
<keyword evidence="3" id="KW-0474">Menaquinone biosynthesis</keyword>
<reference evidence="10 11" key="1">
    <citation type="submission" date="2018-04" db="EMBL/GenBank/DDBJ databases">
        <title>Complete genome sequence of Hydrogenophilus thermoluteolus TH-1.</title>
        <authorList>
            <person name="Arai H."/>
        </authorList>
    </citation>
    <scope>NUCLEOTIDE SEQUENCE [LARGE SCALE GENOMIC DNA]</scope>
    <source>
        <strain evidence="10 11">TH-1</strain>
    </source>
</reference>
<keyword evidence="5 10" id="KW-0808">Transferase</keyword>
<evidence type="ECO:0000256" key="1">
    <source>
        <dbReference type="ARBA" id="ARBA00004141"/>
    </source>
</evidence>
<keyword evidence="4" id="KW-1003">Cell membrane</keyword>
<dbReference type="GO" id="GO:0009234">
    <property type="term" value="P:menaquinone biosynthetic process"/>
    <property type="evidence" value="ECO:0007669"/>
    <property type="project" value="UniProtKB-UniPathway"/>
</dbReference>
<feature type="transmembrane region" description="Helical" evidence="9">
    <location>
        <begin position="189"/>
        <end position="211"/>
    </location>
</feature>
<feature type="transmembrane region" description="Helical" evidence="9">
    <location>
        <begin position="157"/>
        <end position="177"/>
    </location>
</feature>
<dbReference type="InterPro" id="IPR000537">
    <property type="entry name" value="UbiA_prenyltransferase"/>
</dbReference>
<evidence type="ECO:0000313" key="10">
    <source>
        <dbReference type="EMBL" id="BBD76486.1"/>
    </source>
</evidence>
<evidence type="ECO:0000256" key="5">
    <source>
        <dbReference type="ARBA" id="ARBA00022679"/>
    </source>
</evidence>
<organism evidence="10 11">
    <name type="scientific">Hydrogenophilus thermoluteolus</name>
    <name type="common">Pseudomonas hydrogenothermophila</name>
    <dbReference type="NCBI Taxonomy" id="297"/>
    <lineage>
        <taxon>Bacteria</taxon>
        <taxon>Pseudomonadati</taxon>
        <taxon>Pseudomonadota</taxon>
        <taxon>Hydrogenophilia</taxon>
        <taxon>Hydrogenophilales</taxon>
        <taxon>Hydrogenophilaceae</taxon>
        <taxon>Hydrogenophilus</taxon>
    </lineage>
</organism>
<evidence type="ECO:0000256" key="3">
    <source>
        <dbReference type="ARBA" id="ARBA00022428"/>
    </source>
</evidence>
<keyword evidence="8 9" id="KW-0472">Membrane</keyword>
<feature type="transmembrane region" description="Helical" evidence="9">
    <location>
        <begin position="127"/>
        <end position="151"/>
    </location>
</feature>
<evidence type="ECO:0000256" key="4">
    <source>
        <dbReference type="ARBA" id="ARBA00022475"/>
    </source>
</evidence>
<evidence type="ECO:0000256" key="9">
    <source>
        <dbReference type="SAM" id="Phobius"/>
    </source>
</evidence>
<feature type="transmembrane region" description="Helical" evidence="9">
    <location>
        <begin position="31"/>
        <end position="49"/>
    </location>
</feature>
<proteinExistence type="predicted"/>
<dbReference type="Proteomes" id="UP000262004">
    <property type="component" value="Chromosome"/>
</dbReference>
<dbReference type="EMBL" id="AP018558">
    <property type="protein sequence ID" value="BBD76486.1"/>
    <property type="molecule type" value="Genomic_DNA"/>
</dbReference>
<keyword evidence="7 9" id="KW-1133">Transmembrane helix</keyword>
<dbReference type="InterPro" id="IPR044878">
    <property type="entry name" value="UbiA_sf"/>
</dbReference>
<keyword evidence="6 9" id="KW-0812">Transmembrane</keyword>
<dbReference type="GO" id="GO:0042371">
    <property type="term" value="P:vitamin K biosynthetic process"/>
    <property type="evidence" value="ECO:0007669"/>
    <property type="project" value="TreeGrafter"/>
</dbReference>
<dbReference type="GO" id="GO:0016020">
    <property type="term" value="C:membrane"/>
    <property type="evidence" value="ECO:0007669"/>
    <property type="project" value="UniProtKB-SubCell"/>
</dbReference>
<name>A0A2Z6DVL7_HYDTE</name>
<dbReference type="CDD" id="cd13962">
    <property type="entry name" value="PT_UbiA_UBIAD1"/>
    <property type="match status" value="1"/>
</dbReference>
<keyword evidence="11" id="KW-1185">Reference proteome</keyword>
<sequence length="356" mass="37211">MTRSLELDAAEPHPSWRASLAKTYFLATRPAFFTITAIGVLLGSAYAMWHAAHGAATDAAPLGSAEIGITVGLFLLTLLLALTAHAAANVINDACDEATDRCNRTRLYPFTGGSRFLQNGVLTRTELVRFAVALFLITALGGCALTLWLATVAPMRAVALAGIGLVGLFVGWAYSAPPLRLSARGMGEIAIAVAWSLVVAGSATVIGAPLTPAFTKTALFASVAVGLPFGLLVANILYINQFPDAPADAAGNKRTVPVRFGAHAAWGYPLLVVGALALHLFLTAAGLLPWLGLFALAALLPALCATRILFAFVREQPLWNETTDFSPLRSAIVATLQAAHGYGLLLAVTLIGDALR</sequence>
<accession>A0A2Z6DVL7</accession>
<feature type="transmembrane region" description="Helical" evidence="9">
    <location>
        <begin position="69"/>
        <end position="91"/>
    </location>
</feature>
<feature type="transmembrane region" description="Helical" evidence="9">
    <location>
        <begin position="260"/>
        <end position="282"/>
    </location>
</feature>
<dbReference type="AlphaFoldDB" id="A0A2Z6DVL7"/>
<dbReference type="RefSeq" id="WP_119334323.1">
    <property type="nucleotide sequence ID" value="NZ_AP018558.1"/>
</dbReference>